<evidence type="ECO:0000313" key="5">
    <source>
        <dbReference type="Proteomes" id="UP000678393"/>
    </source>
</evidence>
<sequence>MAVRQVSKIFVASKVANIADILRQSLKEAGLGAVCVQQLTLSNNDTGLSKESLDKIPGIEVLLADPVFIAQVLVHPGNKSRWIQNTFAGLDAIVRALGTLEKPPEFLLTRQTEGFGQSMAEYVIGQIVARERNFPLMNDLQRASRFDYSQLTQYRRLNELNLGILGLGNIGTEVARQCKAVNMTVWAAVRDERLFTGQTSHQHVHYLRPMSKLPELLQEVDYLVSILPSTPGTRNLLSGDVLKPCAGKKTVFINIGRGDIIDDASLIHAVRSGWLGGAILDVFNTEPLPSESPLWTLPGVTITPHVSGITDTSTAVKTFVNNLIRYQNGQPLINQVDLTRGY</sequence>
<dbReference type="SUPFAM" id="SSF51735">
    <property type="entry name" value="NAD(P)-binding Rossmann-fold domains"/>
    <property type="match status" value="1"/>
</dbReference>
<reference evidence="4" key="1">
    <citation type="submission" date="2021-04" db="EMBL/GenBank/DDBJ databases">
        <authorList>
            <consortium name="Molecular Ecology Group"/>
        </authorList>
    </citation>
    <scope>NUCLEOTIDE SEQUENCE</scope>
</reference>
<organism evidence="4 5">
    <name type="scientific">Candidula unifasciata</name>
    <dbReference type="NCBI Taxonomy" id="100452"/>
    <lineage>
        <taxon>Eukaryota</taxon>
        <taxon>Metazoa</taxon>
        <taxon>Spiralia</taxon>
        <taxon>Lophotrochozoa</taxon>
        <taxon>Mollusca</taxon>
        <taxon>Gastropoda</taxon>
        <taxon>Heterobranchia</taxon>
        <taxon>Euthyneura</taxon>
        <taxon>Panpulmonata</taxon>
        <taxon>Eupulmonata</taxon>
        <taxon>Stylommatophora</taxon>
        <taxon>Helicina</taxon>
        <taxon>Helicoidea</taxon>
        <taxon>Geomitridae</taxon>
        <taxon>Candidula</taxon>
    </lineage>
</organism>
<dbReference type="GO" id="GO:0016491">
    <property type="term" value="F:oxidoreductase activity"/>
    <property type="evidence" value="ECO:0007669"/>
    <property type="project" value="UniProtKB-KW"/>
</dbReference>
<evidence type="ECO:0000259" key="3">
    <source>
        <dbReference type="Pfam" id="PF02826"/>
    </source>
</evidence>
<feature type="domain" description="D-isomer specific 2-hydroxyacid dehydrogenase NAD-binding" evidence="3">
    <location>
        <begin position="125"/>
        <end position="307"/>
    </location>
</feature>
<accession>A0A8S3YUW0</accession>
<dbReference type="InterPro" id="IPR036291">
    <property type="entry name" value="NAD(P)-bd_dom_sf"/>
</dbReference>
<dbReference type="CDD" id="cd05300">
    <property type="entry name" value="2-Hacid_dh_1"/>
    <property type="match status" value="1"/>
</dbReference>
<name>A0A8S3YUW0_9EUPU</name>
<dbReference type="AlphaFoldDB" id="A0A8S3YUW0"/>
<dbReference type="Proteomes" id="UP000678393">
    <property type="component" value="Unassembled WGS sequence"/>
</dbReference>
<proteinExistence type="predicted"/>
<dbReference type="InterPro" id="IPR006140">
    <property type="entry name" value="D-isomer_DH_NAD-bd"/>
</dbReference>
<keyword evidence="5" id="KW-1185">Reference proteome</keyword>
<gene>
    <name evidence="4" type="ORF">CUNI_LOCUS6362</name>
</gene>
<dbReference type="FunFam" id="3.40.50.720:FF:000363">
    <property type="entry name" value="D-isomer specific 2-hydroxyacid dehydrogenase"/>
    <property type="match status" value="1"/>
</dbReference>
<evidence type="ECO:0000313" key="4">
    <source>
        <dbReference type="EMBL" id="CAG5120804.1"/>
    </source>
</evidence>
<evidence type="ECO:0000256" key="1">
    <source>
        <dbReference type="ARBA" id="ARBA00023002"/>
    </source>
</evidence>
<dbReference type="OrthoDB" id="298012at2759"/>
<protein>
    <recommendedName>
        <fullName evidence="3">D-isomer specific 2-hydroxyacid dehydrogenase NAD-binding domain-containing protein</fullName>
    </recommendedName>
</protein>
<keyword evidence="1" id="KW-0560">Oxidoreductase</keyword>
<keyword evidence="2" id="KW-0520">NAD</keyword>
<comment type="caution">
    <text evidence="4">The sequence shown here is derived from an EMBL/GenBank/DDBJ whole genome shotgun (WGS) entry which is preliminary data.</text>
</comment>
<dbReference type="EMBL" id="CAJHNH020000968">
    <property type="protein sequence ID" value="CAG5120804.1"/>
    <property type="molecule type" value="Genomic_DNA"/>
</dbReference>
<evidence type="ECO:0000256" key="2">
    <source>
        <dbReference type="ARBA" id="ARBA00023027"/>
    </source>
</evidence>
<dbReference type="PANTHER" id="PTHR43333">
    <property type="entry name" value="2-HACID_DH_C DOMAIN-CONTAINING PROTEIN"/>
    <property type="match status" value="1"/>
</dbReference>
<dbReference type="PANTHER" id="PTHR43333:SF1">
    <property type="entry name" value="D-ISOMER SPECIFIC 2-HYDROXYACID DEHYDROGENASE NAD-BINDING DOMAIN-CONTAINING PROTEIN"/>
    <property type="match status" value="1"/>
</dbReference>
<dbReference type="GO" id="GO:0051287">
    <property type="term" value="F:NAD binding"/>
    <property type="evidence" value="ECO:0007669"/>
    <property type="project" value="InterPro"/>
</dbReference>
<dbReference type="Gene3D" id="3.40.50.720">
    <property type="entry name" value="NAD(P)-binding Rossmann-like Domain"/>
    <property type="match status" value="2"/>
</dbReference>
<dbReference type="Pfam" id="PF02826">
    <property type="entry name" value="2-Hacid_dh_C"/>
    <property type="match status" value="1"/>
</dbReference>